<evidence type="ECO:0000313" key="9">
    <source>
        <dbReference type="Proteomes" id="UP000479241"/>
    </source>
</evidence>
<evidence type="ECO:0000256" key="3">
    <source>
        <dbReference type="ARBA" id="ARBA00022989"/>
    </source>
</evidence>
<protein>
    <recommendedName>
        <fullName evidence="5">Signal peptidase I</fullName>
        <ecNumber evidence="5">3.4.21.89</ecNumber>
    </recommendedName>
</protein>
<dbReference type="AlphaFoldDB" id="A0A6L9W1X1"/>
<keyword evidence="3 7" id="KW-1133">Transmembrane helix</keyword>
<dbReference type="EMBL" id="JAAGWG010000012">
    <property type="protein sequence ID" value="NEK86106.1"/>
    <property type="molecule type" value="Genomic_DNA"/>
</dbReference>
<dbReference type="InterPro" id="IPR001733">
    <property type="entry name" value="Peptidase_S26B"/>
</dbReference>
<dbReference type="InterPro" id="IPR019533">
    <property type="entry name" value="Peptidase_S26"/>
</dbReference>
<dbReference type="GO" id="GO:0009003">
    <property type="term" value="F:signal peptidase activity"/>
    <property type="evidence" value="ECO:0007669"/>
    <property type="project" value="UniProtKB-EC"/>
</dbReference>
<accession>A0A6L9W1X1</accession>
<dbReference type="InterPro" id="IPR036286">
    <property type="entry name" value="LexA/Signal_pep-like_sf"/>
</dbReference>
<evidence type="ECO:0000256" key="7">
    <source>
        <dbReference type="SAM" id="Phobius"/>
    </source>
</evidence>
<dbReference type="RefSeq" id="WP_163204757.1">
    <property type="nucleotide sequence ID" value="NZ_JAAGWG010000012.1"/>
</dbReference>
<dbReference type="SUPFAM" id="SSF51306">
    <property type="entry name" value="LexA/Signal peptidase"/>
    <property type="match status" value="1"/>
</dbReference>
<sequence length="260" mass="27099">MTTTAKSSRVAARAGGLLGLALVIALLAAVGVAGLQGVRFLPVLTGSMTPYAPTGSLVLALPVAGEDVAVGDVVVFRPPAPFTVSDDRPILHRIAELGSSEGAPYMVTKGDANPMADPWRVSTRDADFGRSLVVIPFLGQLLSGGAFAALAFLLGGAALVAGVRGSRQPATTGRHRRRRGGRRTAHREPLRQTISVALEVPESEWEPADGRRRILGRARAALESGLAQLNLRLIAEPVQVTEPDGRGSMRLTLTAAAVPA</sequence>
<feature type="transmembrane region" description="Helical" evidence="7">
    <location>
        <begin position="137"/>
        <end position="161"/>
    </location>
</feature>
<reference evidence="8 9" key="1">
    <citation type="submission" date="2019-12" db="EMBL/GenBank/DDBJ databases">
        <title>the WGS of Blastococcus saxobsidens 67B17.</title>
        <authorList>
            <person name="Jiang Z."/>
        </authorList>
    </citation>
    <scope>NUCLEOTIDE SEQUENCE [LARGE SCALE GENOMIC DNA]</scope>
    <source>
        <strain evidence="8 9">67B17</strain>
    </source>
</reference>
<feature type="compositionally biased region" description="Basic residues" evidence="6">
    <location>
        <begin position="173"/>
        <end position="185"/>
    </location>
</feature>
<keyword evidence="8" id="KW-0378">Hydrolase</keyword>
<dbReference type="Proteomes" id="UP000479241">
    <property type="component" value="Unassembled WGS sequence"/>
</dbReference>
<dbReference type="EC" id="3.4.21.89" evidence="5"/>
<feature type="region of interest" description="Disordered" evidence="6">
    <location>
        <begin position="167"/>
        <end position="188"/>
    </location>
</feature>
<evidence type="ECO:0000256" key="2">
    <source>
        <dbReference type="ARBA" id="ARBA00022692"/>
    </source>
</evidence>
<evidence type="ECO:0000256" key="5">
    <source>
        <dbReference type="NCBIfam" id="TIGR02228"/>
    </source>
</evidence>
<evidence type="ECO:0000256" key="6">
    <source>
        <dbReference type="SAM" id="MobiDB-lite"/>
    </source>
</evidence>
<organism evidence="8 9">
    <name type="scientific">Blastococcus saxobsidens</name>
    <dbReference type="NCBI Taxonomy" id="138336"/>
    <lineage>
        <taxon>Bacteria</taxon>
        <taxon>Bacillati</taxon>
        <taxon>Actinomycetota</taxon>
        <taxon>Actinomycetes</taxon>
        <taxon>Geodermatophilales</taxon>
        <taxon>Geodermatophilaceae</taxon>
        <taxon>Blastococcus</taxon>
    </lineage>
</organism>
<keyword evidence="4 7" id="KW-0472">Membrane</keyword>
<evidence type="ECO:0000256" key="4">
    <source>
        <dbReference type="ARBA" id="ARBA00023136"/>
    </source>
</evidence>
<keyword evidence="2 7" id="KW-0812">Transmembrane</keyword>
<dbReference type="GO" id="GO:0006465">
    <property type="term" value="P:signal peptide processing"/>
    <property type="evidence" value="ECO:0007669"/>
    <property type="project" value="UniProtKB-UniRule"/>
</dbReference>
<comment type="subcellular location">
    <subcellularLocation>
        <location evidence="1">Membrane</location>
    </subcellularLocation>
</comment>
<proteinExistence type="predicted"/>
<dbReference type="NCBIfam" id="TIGR02228">
    <property type="entry name" value="sigpep_I_arch"/>
    <property type="match status" value="1"/>
</dbReference>
<dbReference type="GO" id="GO:0004252">
    <property type="term" value="F:serine-type endopeptidase activity"/>
    <property type="evidence" value="ECO:0007669"/>
    <property type="project" value="UniProtKB-UniRule"/>
</dbReference>
<evidence type="ECO:0000313" key="8">
    <source>
        <dbReference type="EMBL" id="NEK86106.1"/>
    </source>
</evidence>
<evidence type="ECO:0000256" key="1">
    <source>
        <dbReference type="ARBA" id="ARBA00004370"/>
    </source>
</evidence>
<name>A0A6L9W1X1_9ACTN</name>
<dbReference type="CDD" id="cd06530">
    <property type="entry name" value="S26_SPase_I"/>
    <property type="match status" value="1"/>
</dbReference>
<dbReference type="GO" id="GO:0016020">
    <property type="term" value="C:membrane"/>
    <property type="evidence" value="ECO:0007669"/>
    <property type="project" value="UniProtKB-SubCell"/>
</dbReference>
<comment type="caution">
    <text evidence="8">The sequence shown here is derived from an EMBL/GenBank/DDBJ whole genome shotgun (WGS) entry which is preliminary data.</text>
</comment>
<gene>
    <name evidence="8" type="ORF">GCU60_10095</name>
</gene>